<sequence length="268" mass="30509">MSVFSASPTPKFGDYFQRRRLFIHPFVAVFHKAPQFSFDMNEPTSSSSDPSSIHELIVRELRAIHRNNGSRSHSEQGLDLEDTDFVRRICALAIHINEKCYLEELKELAQRICQVVYLVAYTVDGDLNATFGDIKENTSENEKRIAEGIRLREKEGQKLIEFLTEVRTFTDRQSCSTRARKPYDRSKLKQLDKALDLFQPPSSREEIQGLGCVIFLYLTYSRHGVSGSSGANEAGESETPSIKVFMMRTLVNRIQINLPVDDNPTTPT</sequence>
<comment type="caution">
    <text evidence="1">The sequence shown here is derived from an EMBL/GenBank/DDBJ whole genome shotgun (WGS) entry which is preliminary data.</text>
</comment>
<dbReference type="EMBL" id="LATX01001268">
    <property type="protein sequence ID" value="KTB42954.1"/>
    <property type="molecule type" value="Genomic_DNA"/>
</dbReference>
<gene>
    <name evidence="1" type="ORF">WG66_4462</name>
</gene>
<proteinExistence type="predicted"/>
<dbReference type="Proteomes" id="UP000054988">
    <property type="component" value="Unassembled WGS sequence"/>
</dbReference>
<accession>A0A0W0G317</accession>
<dbReference type="AlphaFoldDB" id="A0A0W0G317"/>
<protein>
    <submittedName>
        <fullName evidence="1">Uncharacterized protein</fullName>
    </submittedName>
</protein>
<organism evidence="1 2">
    <name type="scientific">Moniliophthora roreri</name>
    <name type="common">Frosty pod rot fungus</name>
    <name type="synonym">Monilia roreri</name>
    <dbReference type="NCBI Taxonomy" id="221103"/>
    <lineage>
        <taxon>Eukaryota</taxon>
        <taxon>Fungi</taxon>
        <taxon>Dikarya</taxon>
        <taxon>Basidiomycota</taxon>
        <taxon>Agaricomycotina</taxon>
        <taxon>Agaricomycetes</taxon>
        <taxon>Agaricomycetidae</taxon>
        <taxon>Agaricales</taxon>
        <taxon>Marasmiineae</taxon>
        <taxon>Marasmiaceae</taxon>
        <taxon>Moniliophthora</taxon>
    </lineage>
</organism>
<name>A0A0W0G317_MONRR</name>
<reference evidence="1 2" key="1">
    <citation type="submission" date="2015-12" db="EMBL/GenBank/DDBJ databases">
        <title>Draft genome sequence of Moniliophthora roreri, the causal agent of frosty pod rot of cacao.</title>
        <authorList>
            <person name="Aime M.C."/>
            <person name="Diaz-Valderrama J.R."/>
            <person name="Kijpornyongpan T."/>
            <person name="Phillips-Mora W."/>
        </authorList>
    </citation>
    <scope>NUCLEOTIDE SEQUENCE [LARGE SCALE GENOMIC DNA]</scope>
    <source>
        <strain evidence="1 2">MCA 2952</strain>
    </source>
</reference>
<evidence type="ECO:0000313" key="2">
    <source>
        <dbReference type="Proteomes" id="UP000054988"/>
    </source>
</evidence>
<evidence type="ECO:0000313" key="1">
    <source>
        <dbReference type="EMBL" id="KTB42954.1"/>
    </source>
</evidence>